<evidence type="ECO:0000256" key="1">
    <source>
        <dbReference type="ARBA" id="ARBA00022729"/>
    </source>
</evidence>
<dbReference type="GO" id="GO:0005975">
    <property type="term" value="P:carbohydrate metabolic process"/>
    <property type="evidence" value="ECO:0007669"/>
    <property type="project" value="UniProtKB-ARBA"/>
</dbReference>
<dbReference type="Pfam" id="PF10282">
    <property type="entry name" value="Lactonase"/>
    <property type="match status" value="1"/>
</dbReference>
<dbReference type="NCBIfam" id="TIGR02276">
    <property type="entry name" value="beta_rpt_yvtn"/>
    <property type="match status" value="5"/>
</dbReference>
<dbReference type="InterPro" id="IPR011964">
    <property type="entry name" value="YVTN_b-propeller_repeat"/>
</dbReference>
<comment type="caution">
    <text evidence="3">The sequence shown here is derived from an EMBL/GenBank/DDBJ whole genome shotgun (WGS) entry which is preliminary data.</text>
</comment>
<dbReference type="SUPFAM" id="SSF82171">
    <property type="entry name" value="DPP6 N-terminal domain-like"/>
    <property type="match status" value="1"/>
</dbReference>
<dbReference type="EMBL" id="JACCFM010000001">
    <property type="protein sequence ID" value="NYJ20826.1"/>
    <property type="molecule type" value="Genomic_DNA"/>
</dbReference>
<gene>
    <name evidence="3" type="ORF">HNR05_002617</name>
</gene>
<reference evidence="3 4" key="1">
    <citation type="submission" date="2020-07" db="EMBL/GenBank/DDBJ databases">
        <title>Sequencing the genomes of 1000 actinobacteria strains.</title>
        <authorList>
            <person name="Klenk H.-P."/>
        </authorList>
    </citation>
    <scope>NUCLEOTIDE SEQUENCE [LARGE SCALE GENOMIC DNA]</scope>
    <source>
        <strain evidence="3 4">LI1</strain>
    </source>
</reference>
<sequence length="563" mass="55983">MAELSWTQPFTPTGYLLTQTPGVLAGCAANPAPAATSCAPSGLTPNTTYTWGLSASLHNWAAMATTTATTSRQFTTTTLGSITPTTGSVGDSFTAKATVTGNSGYGAPAGNATFRLYANADCSGPANFTTPDQAITGGSANGSLKPTVGTYHWQAAYTPSDAYNTASTSACSTTAITVHAAGGPPPVPPAITVSTSPVGVVASPDGKHVYVADFSVGTVSVIDTATNAVSALNVGGNPYELALSPDGKLLYVTRPYVNAVIVVNVATNTIVKSITVGTGVGDQYPYGLSMTPDGKHVYVANSRSASVSVIDTVTNTVTATISVGVTPDAVAVSPDGAHVYVTNASSNTVSVIATASNTVSATIAVAATPDAVAVSPDGKRVYVTTGAANTLTVINAVTNSVIANIPVGSNPDAVALSPDGTRVYVANSNSNTVSVIDSATNTVVMTIPVGLRPVGVAVSPDGTRVYVANESSYTVSVIAVPVMTAGVAPVATVGVTYSFTIPAANVTSFAVTTGALPAGLSLDAATGVISGTPTTAGPVTFTITGTGEYGRAALPYTIITAAT</sequence>
<dbReference type="InterPro" id="IPR011048">
    <property type="entry name" value="Haem_d1_sf"/>
</dbReference>
<evidence type="ECO:0000313" key="3">
    <source>
        <dbReference type="EMBL" id="NYJ20826.1"/>
    </source>
</evidence>
<dbReference type="InterPro" id="IPR019405">
    <property type="entry name" value="Lactonase_7-beta_prop"/>
</dbReference>
<dbReference type="AlphaFoldDB" id="A0A7Z0J723"/>
<dbReference type="InterPro" id="IPR015919">
    <property type="entry name" value="Cadherin-like_sf"/>
</dbReference>
<dbReference type="InterPro" id="IPR013783">
    <property type="entry name" value="Ig-like_fold"/>
</dbReference>
<organism evidence="3 4">
    <name type="scientific">Glaciibacter psychrotolerans</name>
    <dbReference type="NCBI Taxonomy" id="670054"/>
    <lineage>
        <taxon>Bacteria</taxon>
        <taxon>Bacillati</taxon>
        <taxon>Actinomycetota</taxon>
        <taxon>Actinomycetes</taxon>
        <taxon>Micrococcales</taxon>
        <taxon>Microbacteriaceae</taxon>
        <taxon>Glaciibacter</taxon>
    </lineage>
</organism>
<dbReference type="Gene3D" id="2.130.10.10">
    <property type="entry name" value="YVTN repeat-like/Quinoprotein amine dehydrogenase"/>
    <property type="match status" value="3"/>
</dbReference>
<dbReference type="PANTHER" id="PTHR47197">
    <property type="entry name" value="PROTEIN NIRF"/>
    <property type="match status" value="1"/>
</dbReference>
<dbReference type="Pfam" id="PF05345">
    <property type="entry name" value="He_PIG"/>
    <property type="match status" value="1"/>
</dbReference>
<name>A0A7Z0J723_9MICO</name>
<dbReference type="InterPro" id="IPR048433">
    <property type="entry name" value="YNCE-like_beta-prop"/>
</dbReference>
<dbReference type="InterPro" id="IPR015943">
    <property type="entry name" value="WD40/YVTN_repeat-like_dom_sf"/>
</dbReference>
<dbReference type="InterPro" id="IPR051200">
    <property type="entry name" value="Host-pathogen_enzymatic-act"/>
</dbReference>
<dbReference type="Pfam" id="PF21783">
    <property type="entry name" value="YNCE"/>
    <property type="match status" value="1"/>
</dbReference>
<dbReference type="Gene3D" id="2.60.40.10">
    <property type="entry name" value="Immunoglobulins"/>
    <property type="match status" value="1"/>
</dbReference>
<dbReference type="Proteomes" id="UP000537260">
    <property type="component" value="Unassembled WGS sequence"/>
</dbReference>
<dbReference type="PANTHER" id="PTHR47197:SF3">
    <property type="entry name" value="DIHYDRO-HEME D1 DEHYDROGENASE"/>
    <property type="match status" value="1"/>
</dbReference>
<accession>A0A7Z0J723</accession>
<dbReference type="SUPFAM" id="SSF51004">
    <property type="entry name" value="C-terminal (heme d1) domain of cytochrome cd1-nitrite reductase"/>
    <property type="match status" value="1"/>
</dbReference>
<evidence type="ECO:0000313" key="4">
    <source>
        <dbReference type="Proteomes" id="UP000537260"/>
    </source>
</evidence>
<keyword evidence="4" id="KW-1185">Reference proteome</keyword>
<proteinExistence type="predicted"/>
<feature type="domain" description="YNCE-like beta-propeller" evidence="2">
    <location>
        <begin position="324"/>
        <end position="414"/>
    </location>
</feature>
<keyword evidence="1" id="KW-0732">Signal</keyword>
<dbReference type="GO" id="GO:0016020">
    <property type="term" value="C:membrane"/>
    <property type="evidence" value="ECO:0007669"/>
    <property type="project" value="InterPro"/>
</dbReference>
<dbReference type="GO" id="GO:0005509">
    <property type="term" value="F:calcium ion binding"/>
    <property type="evidence" value="ECO:0007669"/>
    <property type="project" value="InterPro"/>
</dbReference>
<protein>
    <submittedName>
        <fullName evidence="3">YVTN family beta-propeller protein</fullName>
    </submittedName>
</protein>
<dbReference type="SUPFAM" id="SSF49313">
    <property type="entry name" value="Cadherin-like"/>
    <property type="match status" value="1"/>
</dbReference>
<evidence type="ECO:0000259" key="2">
    <source>
        <dbReference type="Pfam" id="PF21783"/>
    </source>
</evidence>